<gene>
    <name evidence="1" type="ORF">Vadar_017576</name>
</gene>
<dbReference type="Proteomes" id="UP000828048">
    <property type="component" value="Chromosome 4"/>
</dbReference>
<name>A0ACB7Z5C2_9ERIC</name>
<comment type="caution">
    <text evidence="1">The sequence shown here is derived from an EMBL/GenBank/DDBJ whole genome shotgun (WGS) entry which is preliminary data.</text>
</comment>
<dbReference type="EMBL" id="CM037154">
    <property type="protein sequence ID" value="KAH7860745.1"/>
    <property type="molecule type" value="Genomic_DNA"/>
</dbReference>
<evidence type="ECO:0000313" key="2">
    <source>
        <dbReference type="Proteomes" id="UP000828048"/>
    </source>
</evidence>
<evidence type="ECO:0000313" key="1">
    <source>
        <dbReference type="EMBL" id="KAH7860745.1"/>
    </source>
</evidence>
<protein>
    <submittedName>
        <fullName evidence="1">Uncharacterized protein</fullName>
    </submittedName>
</protein>
<reference evidence="1 2" key="1">
    <citation type="journal article" date="2021" name="Hortic Res">
        <title>High-quality reference genome and annotation aids understanding of berry development for evergreen blueberry (Vaccinium darrowii).</title>
        <authorList>
            <person name="Yu J."/>
            <person name="Hulse-Kemp A.M."/>
            <person name="Babiker E."/>
            <person name="Staton M."/>
        </authorList>
    </citation>
    <scope>NUCLEOTIDE SEQUENCE [LARGE SCALE GENOMIC DNA]</scope>
    <source>
        <strain evidence="2">cv. NJ 8807/NJ 8810</strain>
        <tissue evidence="1">Young leaf</tissue>
    </source>
</reference>
<sequence length="183" mass="20373">MCIMSNSTSNQDHKQLSEFAEWILNVGEGKVPGIAFIEGSEPNWIEIPQQFLIRNGDHALHDLIDAVYPELNVKYKDHSYLKERGILAPKNADVDELNNIMLSMIPGESQTYLSADTLCPTESGSFEDDMNPPELLHSLNFPGIPSHSPEKKKGAPAMLLRNLNQSQGLCNGTRLIIQKMGEK</sequence>
<organism evidence="1 2">
    <name type="scientific">Vaccinium darrowii</name>
    <dbReference type="NCBI Taxonomy" id="229202"/>
    <lineage>
        <taxon>Eukaryota</taxon>
        <taxon>Viridiplantae</taxon>
        <taxon>Streptophyta</taxon>
        <taxon>Embryophyta</taxon>
        <taxon>Tracheophyta</taxon>
        <taxon>Spermatophyta</taxon>
        <taxon>Magnoliopsida</taxon>
        <taxon>eudicotyledons</taxon>
        <taxon>Gunneridae</taxon>
        <taxon>Pentapetalae</taxon>
        <taxon>asterids</taxon>
        <taxon>Ericales</taxon>
        <taxon>Ericaceae</taxon>
        <taxon>Vaccinioideae</taxon>
        <taxon>Vaccinieae</taxon>
        <taxon>Vaccinium</taxon>
    </lineage>
</organism>
<keyword evidence="2" id="KW-1185">Reference proteome</keyword>
<proteinExistence type="predicted"/>
<accession>A0ACB7Z5C2</accession>